<accession>A0A844D2P4</accession>
<sequence length="217" mass="24966">MKQVQVPEFDFEFDESFPLYGDVVFHHEMRELLRGEVSYGEDDNKDKARRVLEYGSQQILNDEASSPFMRYVAICFKRHLEGNKGKKVSLDVAFSREQGLGRPKDDPAKHDAVVVAYYSGCACVVPQSAHVFAYYLHALGDPAYAHTALTADITMDEEERRERSFNAAFSVHHGWTQDELSRKGIDSRSVESKKEQTRSLLQDRGLYLKQRKKKIRK</sequence>
<dbReference type="EMBL" id="WKJL01000016">
    <property type="protein sequence ID" value="MRW86368.1"/>
    <property type="molecule type" value="Genomic_DNA"/>
</dbReference>
<reference evidence="1 2" key="1">
    <citation type="submission" date="2019-11" db="EMBL/GenBank/DDBJ databases">
        <title>Novel species isolated from a subtropical stream in China.</title>
        <authorList>
            <person name="Lu H."/>
        </authorList>
    </citation>
    <scope>NUCLEOTIDE SEQUENCE [LARGE SCALE GENOMIC DNA]</scope>
    <source>
        <strain evidence="1 2">FT26W</strain>
    </source>
</reference>
<evidence type="ECO:0000313" key="2">
    <source>
        <dbReference type="Proteomes" id="UP000439986"/>
    </source>
</evidence>
<name>A0A844D2P4_9BURK</name>
<dbReference type="RefSeq" id="WP_154359633.1">
    <property type="nucleotide sequence ID" value="NZ_WKJL01000016.1"/>
</dbReference>
<protein>
    <submittedName>
        <fullName evidence="1">Uncharacterized protein</fullName>
    </submittedName>
</protein>
<organism evidence="1 2">
    <name type="scientific">Duganella aquatilis</name>
    <dbReference type="NCBI Taxonomy" id="2666082"/>
    <lineage>
        <taxon>Bacteria</taxon>
        <taxon>Pseudomonadati</taxon>
        <taxon>Pseudomonadota</taxon>
        <taxon>Betaproteobacteria</taxon>
        <taxon>Burkholderiales</taxon>
        <taxon>Oxalobacteraceae</taxon>
        <taxon>Telluria group</taxon>
        <taxon>Duganella</taxon>
    </lineage>
</organism>
<comment type="caution">
    <text evidence="1">The sequence shown here is derived from an EMBL/GenBank/DDBJ whole genome shotgun (WGS) entry which is preliminary data.</text>
</comment>
<proteinExistence type="predicted"/>
<evidence type="ECO:0000313" key="1">
    <source>
        <dbReference type="EMBL" id="MRW86368.1"/>
    </source>
</evidence>
<gene>
    <name evidence="1" type="ORF">GJ698_20040</name>
</gene>
<dbReference type="AlphaFoldDB" id="A0A844D2P4"/>
<keyword evidence="2" id="KW-1185">Reference proteome</keyword>
<dbReference type="Proteomes" id="UP000439986">
    <property type="component" value="Unassembled WGS sequence"/>
</dbReference>